<dbReference type="PANTHER" id="PTHR21310:SF15">
    <property type="entry name" value="AMINOGLYCOSIDE PHOSPHOTRANSFERASE DOMAIN-CONTAINING PROTEIN"/>
    <property type="match status" value="1"/>
</dbReference>
<sequence>MTKRVLSSDELDNVLKTCGVDPEQVRIREQLAEGTYNTAYRIRTADAGYILKVAPDPASPSLTYERGLMGTEAMFYREAAGLPVPELIHAEQDFLLMTEIPGNPWYPRKPADDKKAKLRGQLGGIVAGLHRITGTGFGYPQMGLQSSWRDAFRAMVMAVLDDAARYSVELPVPAARIVAALDSEYFDDVTQPVLVHFDLWDGNILIDEDRITGLIDGERAFWGDPVAEFVSLALFGDIRQDKAFLAGYGPLRFTESVAFRLAFAKVYLYLIMLVESVPRGNSDETMHRLITRGLTDAAARL</sequence>
<dbReference type="InterPro" id="IPR002575">
    <property type="entry name" value="Aminoglycoside_PTrfase"/>
</dbReference>
<dbReference type="EMBL" id="JAAATY010000016">
    <property type="protein sequence ID" value="NRN67706.1"/>
    <property type="molecule type" value="Genomic_DNA"/>
</dbReference>
<dbReference type="SUPFAM" id="SSF56112">
    <property type="entry name" value="Protein kinase-like (PK-like)"/>
    <property type="match status" value="1"/>
</dbReference>
<dbReference type="Gene3D" id="3.30.200.20">
    <property type="entry name" value="Phosphorylase Kinase, domain 1"/>
    <property type="match status" value="1"/>
</dbReference>
<feature type="domain" description="Aminoglycoside phosphotransferase" evidence="1">
    <location>
        <begin position="29"/>
        <end position="249"/>
    </location>
</feature>
<proteinExistence type="predicted"/>
<organism evidence="2 3">
    <name type="scientific">Kibdelosporangium persicum</name>
    <dbReference type="NCBI Taxonomy" id="2698649"/>
    <lineage>
        <taxon>Bacteria</taxon>
        <taxon>Bacillati</taxon>
        <taxon>Actinomycetota</taxon>
        <taxon>Actinomycetes</taxon>
        <taxon>Pseudonocardiales</taxon>
        <taxon>Pseudonocardiaceae</taxon>
        <taxon>Kibdelosporangium</taxon>
    </lineage>
</organism>
<comment type="caution">
    <text evidence="2">The sequence shown here is derived from an EMBL/GenBank/DDBJ whole genome shotgun (WGS) entry which is preliminary data.</text>
</comment>
<dbReference type="InterPro" id="IPR011009">
    <property type="entry name" value="Kinase-like_dom_sf"/>
</dbReference>
<name>A0ABX2F8M8_9PSEU</name>
<dbReference type="InterPro" id="IPR051678">
    <property type="entry name" value="AGP_Transferase"/>
</dbReference>
<keyword evidence="3" id="KW-1185">Reference proteome</keyword>
<evidence type="ECO:0000313" key="3">
    <source>
        <dbReference type="Proteomes" id="UP000763557"/>
    </source>
</evidence>
<accession>A0ABX2F8M8</accession>
<evidence type="ECO:0000259" key="1">
    <source>
        <dbReference type="Pfam" id="PF01636"/>
    </source>
</evidence>
<evidence type="ECO:0000313" key="2">
    <source>
        <dbReference type="EMBL" id="NRN67706.1"/>
    </source>
</evidence>
<gene>
    <name evidence="2" type="ORF">GC106_49460</name>
</gene>
<dbReference type="PANTHER" id="PTHR21310">
    <property type="entry name" value="AMINOGLYCOSIDE PHOSPHOTRANSFERASE-RELATED-RELATED"/>
    <property type="match status" value="1"/>
</dbReference>
<dbReference type="RefSeq" id="WP_173136003.1">
    <property type="nucleotide sequence ID" value="NZ_CBCSGW010000044.1"/>
</dbReference>
<dbReference type="Proteomes" id="UP000763557">
    <property type="component" value="Unassembled WGS sequence"/>
</dbReference>
<reference evidence="2 3" key="1">
    <citation type="submission" date="2020-01" db="EMBL/GenBank/DDBJ databases">
        <title>Kibdelosporangium persica a novel Actinomycetes from a hot desert in Iran.</title>
        <authorList>
            <person name="Safaei N."/>
            <person name="Zaburannyi N."/>
            <person name="Mueller R."/>
            <person name="Wink J."/>
        </authorList>
    </citation>
    <scope>NUCLEOTIDE SEQUENCE [LARGE SCALE GENOMIC DNA]</scope>
    <source>
        <strain evidence="2 3">4NS15</strain>
    </source>
</reference>
<protein>
    <submittedName>
        <fullName evidence="2">Aminoglycoside phosphotransferase</fullName>
    </submittedName>
</protein>
<dbReference type="Gene3D" id="3.90.1200.10">
    <property type="match status" value="1"/>
</dbReference>
<dbReference type="Pfam" id="PF01636">
    <property type="entry name" value="APH"/>
    <property type="match status" value="1"/>
</dbReference>